<dbReference type="InterPro" id="IPR000182">
    <property type="entry name" value="GNAT_dom"/>
</dbReference>
<dbReference type="GO" id="GO:0016747">
    <property type="term" value="F:acyltransferase activity, transferring groups other than amino-acyl groups"/>
    <property type="evidence" value="ECO:0007669"/>
    <property type="project" value="InterPro"/>
</dbReference>
<dbReference type="CDD" id="cd04301">
    <property type="entry name" value="NAT_SF"/>
    <property type="match status" value="1"/>
</dbReference>
<evidence type="ECO:0000313" key="4">
    <source>
        <dbReference type="EMBL" id="TCI13178.1"/>
    </source>
</evidence>
<keyword evidence="1 4" id="KW-0808">Transferase</keyword>
<dbReference type="Pfam" id="PF13673">
    <property type="entry name" value="Acetyltransf_10"/>
    <property type="match status" value="1"/>
</dbReference>
<keyword evidence="2" id="KW-0012">Acyltransferase</keyword>
<name>A0A4R0Z196_9GAMM</name>
<evidence type="ECO:0000313" key="5">
    <source>
        <dbReference type="Proteomes" id="UP000291822"/>
    </source>
</evidence>
<reference evidence="4 5" key="1">
    <citation type="submission" date="2019-02" db="EMBL/GenBank/DDBJ databases">
        <title>Dyella amyloliquefaciens sp. nov., isolated from forest soil.</title>
        <authorList>
            <person name="Gao Z.-H."/>
            <person name="Qiu L.-H."/>
        </authorList>
    </citation>
    <scope>NUCLEOTIDE SEQUENCE [LARGE SCALE GENOMIC DNA]</scope>
    <source>
        <strain evidence="4 5">KACC 12747</strain>
    </source>
</reference>
<proteinExistence type="predicted"/>
<dbReference type="RefSeq" id="WP_131150040.1">
    <property type="nucleotide sequence ID" value="NZ_SJTG01000001.1"/>
</dbReference>
<dbReference type="InterPro" id="IPR016181">
    <property type="entry name" value="Acyl_CoA_acyltransferase"/>
</dbReference>
<evidence type="ECO:0000256" key="2">
    <source>
        <dbReference type="ARBA" id="ARBA00023315"/>
    </source>
</evidence>
<organism evidence="4 5">
    <name type="scientific">Dyella soli</name>
    <dbReference type="NCBI Taxonomy" id="522319"/>
    <lineage>
        <taxon>Bacteria</taxon>
        <taxon>Pseudomonadati</taxon>
        <taxon>Pseudomonadota</taxon>
        <taxon>Gammaproteobacteria</taxon>
        <taxon>Lysobacterales</taxon>
        <taxon>Rhodanobacteraceae</taxon>
        <taxon>Dyella</taxon>
    </lineage>
</organism>
<dbReference type="AlphaFoldDB" id="A0A4R0Z196"/>
<dbReference type="EMBL" id="SJTG01000001">
    <property type="protein sequence ID" value="TCI13178.1"/>
    <property type="molecule type" value="Genomic_DNA"/>
</dbReference>
<dbReference type="PROSITE" id="PS51186">
    <property type="entry name" value="GNAT"/>
    <property type="match status" value="1"/>
</dbReference>
<feature type="domain" description="N-acetyltransferase" evidence="3">
    <location>
        <begin position="6"/>
        <end position="146"/>
    </location>
</feature>
<dbReference type="SUPFAM" id="SSF55729">
    <property type="entry name" value="Acyl-CoA N-acyltransferases (Nat)"/>
    <property type="match status" value="1"/>
</dbReference>
<dbReference type="Pfam" id="PF25559">
    <property type="entry name" value="DUF7931"/>
    <property type="match status" value="1"/>
</dbReference>
<protein>
    <submittedName>
        <fullName evidence="4">GNAT family N-acetyltransferase</fullName>
    </submittedName>
</protein>
<comment type="caution">
    <text evidence="4">The sequence shown here is derived from an EMBL/GenBank/DDBJ whole genome shotgun (WGS) entry which is preliminary data.</text>
</comment>
<dbReference type="Proteomes" id="UP000291822">
    <property type="component" value="Unassembled WGS sequence"/>
</dbReference>
<dbReference type="InterPro" id="IPR050832">
    <property type="entry name" value="Bact_Acetyltransf"/>
</dbReference>
<accession>A0A4R0Z196</accession>
<gene>
    <name evidence="4" type="ORF">EZM97_07760</name>
</gene>
<evidence type="ECO:0000256" key="1">
    <source>
        <dbReference type="ARBA" id="ARBA00022679"/>
    </source>
</evidence>
<keyword evidence="5" id="KW-1185">Reference proteome</keyword>
<evidence type="ECO:0000259" key="3">
    <source>
        <dbReference type="PROSITE" id="PS51186"/>
    </source>
</evidence>
<dbReference type="PANTHER" id="PTHR43877">
    <property type="entry name" value="AMINOALKYLPHOSPHONATE N-ACETYLTRANSFERASE-RELATED-RELATED"/>
    <property type="match status" value="1"/>
</dbReference>
<dbReference type="Gene3D" id="3.40.630.30">
    <property type="match status" value="1"/>
</dbReference>
<dbReference type="InterPro" id="IPR057691">
    <property type="entry name" value="DUF7931"/>
</dbReference>
<sequence length="315" mass="34341">MKLQDFHLAPASWSREGDQEALRDIRMEVFVVEQSVPESLEWDELDADSVHVLARDDAGRPIACGRLTPLKKIGRMAVRQDWRGSGVGRAILRELVARARSQGLDEVRLDAQVAAIGFYEREGFEAYGGVFDDAGIPHRGMRLALAGAVDSVPPAMTPSSAFGTRAELTDARVANLQGARHTLCMYQPLLDGEAFATPAEIDALRQLATSGRGASIRLLIHGPDAALRDGHRLIGLAQRLPSVIQVRTPVEELDLAYGSAYLLNDQGGFVFQPEANRPIGRTAAGDRAGQAPLLRHFEQVWERAARATVLQPLDL</sequence>